<comment type="caution">
    <text evidence="2">The sequence shown here is derived from an EMBL/GenBank/DDBJ whole genome shotgun (WGS) entry which is preliminary data.</text>
</comment>
<evidence type="ECO:0000313" key="3">
    <source>
        <dbReference type="Proteomes" id="UP000828390"/>
    </source>
</evidence>
<reference evidence="2" key="2">
    <citation type="submission" date="2020-11" db="EMBL/GenBank/DDBJ databases">
        <authorList>
            <person name="McCartney M.A."/>
            <person name="Auch B."/>
            <person name="Kono T."/>
            <person name="Mallez S."/>
            <person name="Becker A."/>
            <person name="Gohl D.M."/>
            <person name="Silverstein K.A.T."/>
            <person name="Koren S."/>
            <person name="Bechman K.B."/>
            <person name="Herman A."/>
            <person name="Abrahante J.E."/>
            <person name="Garbe J."/>
        </authorList>
    </citation>
    <scope>NUCLEOTIDE SEQUENCE</scope>
    <source>
        <strain evidence="2">Duluth1</strain>
        <tissue evidence="2">Whole animal</tissue>
    </source>
</reference>
<sequence length="101" mass="11464">MSKNIQCLIDYNLTAGDHSKQMPNFLLCVSLTKTDTGEIDVDLGPGSHINRIGECVVTDPEELALRLRKKGKRKQEETPQKGRRRKLRPQAQSTPRKKHDV</sequence>
<evidence type="ECO:0000256" key="1">
    <source>
        <dbReference type="SAM" id="MobiDB-lite"/>
    </source>
</evidence>
<name>A0A9D4M293_DREPO</name>
<dbReference type="Proteomes" id="UP000828390">
    <property type="component" value="Unassembled WGS sequence"/>
</dbReference>
<keyword evidence="3" id="KW-1185">Reference proteome</keyword>
<reference evidence="2" key="1">
    <citation type="journal article" date="2019" name="bioRxiv">
        <title>The Genome of the Zebra Mussel, Dreissena polymorpha: A Resource for Invasive Species Research.</title>
        <authorList>
            <person name="McCartney M.A."/>
            <person name="Auch B."/>
            <person name="Kono T."/>
            <person name="Mallez S."/>
            <person name="Zhang Y."/>
            <person name="Obille A."/>
            <person name="Becker A."/>
            <person name="Abrahante J.E."/>
            <person name="Garbe J."/>
            <person name="Badalamenti J.P."/>
            <person name="Herman A."/>
            <person name="Mangelson H."/>
            <person name="Liachko I."/>
            <person name="Sullivan S."/>
            <person name="Sone E.D."/>
            <person name="Koren S."/>
            <person name="Silverstein K.A.T."/>
            <person name="Beckman K.B."/>
            <person name="Gohl D.M."/>
        </authorList>
    </citation>
    <scope>NUCLEOTIDE SEQUENCE</scope>
    <source>
        <strain evidence="2">Duluth1</strain>
        <tissue evidence="2">Whole animal</tissue>
    </source>
</reference>
<accession>A0A9D4M293</accession>
<proteinExistence type="predicted"/>
<evidence type="ECO:0000313" key="2">
    <source>
        <dbReference type="EMBL" id="KAH3869527.1"/>
    </source>
</evidence>
<dbReference type="EMBL" id="JAIWYP010000002">
    <property type="protein sequence ID" value="KAH3869527.1"/>
    <property type="molecule type" value="Genomic_DNA"/>
</dbReference>
<dbReference type="AlphaFoldDB" id="A0A9D4M293"/>
<organism evidence="2 3">
    <name type="scientific">Dreissena polymorpha</name>
    <name type="common">Zebra mussel</name>
    <name type="synonym">Mytilus polymorpha</name>
    <dbReference type="NCBI Taxonomy" id="45954"/>
    <lineage>
        <taxon>Eukaryota</taxon>
        <taxon>Metazoa</taxon>
        <taxon>Spiralia</taxon>
        <taxon>Lophotrochozoa</taxon>
        <taxon>Mollusca</taxon>
        <taxon>Bivalvia</taxon>
        <taxon>Autobranchia</taxon>
        <taxon>Heteroconchia</taxon>
        <taxon>Euheterodonta</taxon>
        <taxon>Imparidentia</taxon>
        <taxon>Neoheterodontei</taxon>
        <taxon>Myida</taxon>
        <taxon>Dreissenoidea</taxon>
        <taxon>Dreissenidae</taxon>
        <taxon>Dreissena</taxon>
    </lineage>
</organism>
<protein>
    <submittedName>
        <fullName evidence="2">Uncharacterized protein</fullName>
    </submittedName>
</protein>
<gene>
    <name evidence="2" type="ORF">DPMN_032696</name>
</gene>
<feature type="region of interest" description="Disordered" evidence="1">
    <location>
        <begin position="67"/>
        <end position="101"/>
    </location>
</feature>